<proteinExistence type="predicted"/>
<reference evidence="2" key="1">
    <citation type="journal article" date="2019" name="Sci. Rep.">
        <title>Draft genome of Tanacetum cinerariifolium, the natural source of mosquito coil.</title>
        <authorList>
            <person name="Yamashiro T."/>
            <person name="Shiraishi A."/>
            <person name="Satake H."/>
            <person name="Nakayama K."/>
        </authorList>
    </citation>
    <scope>NUCLEOTIDE SEQUENCE</scope>
</reference>
<evidence type="ECO:0008006" key="3">
    <source>
        <dbReference type="Google" id="ProtNLM"/>
    </source>
</evidence>
<sequence>MKAFVTPTTPIKVVEEVRVTCGSNHSYNHCPLTRSGNEFSIFHDNIQQFQAAAVGNFIQGNRHSNFSSQMRPPGFNQPNNQNNQNRYQGNNFNPNHNQNCQNNQEVVFQNPQQQASTYQAPVLQNSNNKFEAYTKANDANINTSQISPVYAIASILSTKVPEHSPSMGYEHLSTTPEMESDEVIESSAKNLLPIPSEYEVTS</sequence>
<name>A0A699KMQ5_TANCI</name>
<organism evidence="2">
    <name type="scientific">Tanacetum cinerariifolium</name>
    <name type="common">Dalmatian daisy</name>
    <name type="synonym">Chrysanthemum cinerariifolium</name>
    <dbReference type="NCBI Taxonomy" id="118510"/>
    <lineage>
        <taxon>Eukaryota</taxon>
        <taxon>Viridiplantae</taxon>
        <taxon>Streptophyta</taxon>
        <taxon>Embryophyta</taxon>
        <taxon>Tracheophyta</taxon>
        <taxon>Spermatophyta</taxon>
        <taxon>Magnoliopsida</taxon>
        <taxon>eudicotyledons</taxon>
        <taxon>Gunneridae</taxon>
        <taxon>Pentapetalae</taxon>
        <taxon>asterids</taxon>
        <taxon>campanulids</taxon>
        <taxon>Asterales</taxon>
        <taxon>Asteraceae</taxon>
        <taxon>Asteroideae</taxon>
        <taxon>Anthemideae</taxon>
        <taxon>Anthemidinae</taxon>
        <taxon>Tanacetum</taxon>
    </lineage>
</organism>
<gene>
    <name evidence="2" type="ORF">Tci_674729</name>
</gene>
<protein>
    <recommendedName>
        <fullName evidence="3">Reverse transcriptase domain-containing protein</fullName>
    </recommendedName>
</protein>
<feature type="compositionally biased region" description="Low complexity" evidence="1">
    <location>
        <begin position="71"/>
        <end position="91"/>
    </location>
</feature>
<evidence type="ECO:0000256" key="1">
    <source>
        <dbReference type="SAM" id="MobiDB-lite"/>
    </source>
</evidence>
<evidence type="ECO:0000313" key="2">
    <source>
        <dbReference type="EMBL" id="GFB02758.1"/>
    </source>
</evidence>
<dbReference type="EMBL" id="BKCJ010536505">
    <property type="protein sequence ID" value="GFB02758.1"/>
    <property type="molecule type" value="Genomic_DNA"/>
</dbReference>
<comment type="caution">
    <text evidence="2">The sequence shown here is derived from an EMBL/GenBank/DDBJ whole genome shotgun (WGS) entry which is preliminary data.</text>
</comment>
<dbReference type="AlphaFoldDB" id="A0A699KMQ5"/>
<feature type="region of interest" description="Disordered" evidence="1">
    <location>
        <begin position="166"/>
        <end position="202"/>
    </location>
</feature>
<feature type="region of interest" description="Disordered" evidence="1">
    <location>
        <begin position="63"/>
        <end position="91"/>
    </location>
</feature>
<accession>A0A699KMQ5</accession>